<name>A0A3N0HYP9_9FIRM</name>
<keyword evidence="3" id="KW-1185">Reference proteome</keyword>
<proteinExistence type="predicted"/>
<accession>A0A3N0HYP9</accession>
<dbReference type="InterPro" id="IPR025272">
    <property type="entry name" value="SocA_Panacea"/>
</dbReference>
<evidence type="ECO:0000313" key="3">
    <source>
        <dbReference type="Proteomes" id="UP000276568"/>
    </source>
</evidence>
<dbReference type="Pfam" id="PF13274">
    <property type="entry name" value="SocA_Panacea"/>
    <property type="match status" value="1"/>
</dbReference>
<evidence type="ECO:0000313" key="2">
    <source>
        <dbReference type="EMBL" id="RNM29889.1"/>
    </source>
</evidence>
<dbReference type="OrthoDB" id="3213544at2"/>
<organism evidence="2 3">
    <name type="scientific">Absicoccus porci</name>
    <dbReference type="NCBI Taxonomy" id="2486576"/>
    <lineage>
        <taxon>Bacteria</taxon>
        <taxon>Bacillati</taxon>
        <taxon>Bacillota</taxon>
        <taxon>Erysipelotrichia</taxon>
        <taxon>Erysipelotrichales</taxon>
        <taxon>Erysipelotrichaceae</taxon>
        <taxon>Absicoccus</taxon>
    </lineage>
</organism>
<protein>
    <submittedName>
        <fullName evidence="2">DUF4065 domain-containing protein</fullName>
    </submittedName>
</protein>
<sequence>MNEADAEYITNLKLQKLLYYAQGCYLALTDTPLFKENLLAWEHGPVVNEIYQKYKGNGANGIKYEDTFSEHIDDQTQNILKQVYEVFGSYSAWALRNKTHQEAPWLNTDRNEIISLELIKSYFKEHYVK</sequence>
<comment type="caution">
    <text evidence="2">The sequence shown here is derived from an EMBL/GenBank/DDBJ whole genome shotgun (WGS) entry which is preliminary data.</text>
</comment>
<gene>
    <name evidence="2" type="ORF">EDX97_09510</name>
</gene>
<dbReference type="Proteomes" id="UP000276568">
    <property type="component" value="Unassembled WGS sequence"/>
</dbReference>
<feature type="domain" description="Antitoxin SocA-like Panacea" evidence="1">
    <location>
        <begin position="14"/>
        <end position="105"/>
    </location>
</feature>
<reference evidence="2 3" key="1">
    <citation type="submission" date="2018-11" db="EMBL/GenBank/DDBJ databases">
        <title>Clostridium sp. nov., a member of the family Erysipelotrichaceae isolated from pig faeces.</title>
        <authorList>
            <person name="Chang Y.-H."/>
        </authorList>
    </citation>
    <scope>NUCLEOTIDE SEQUENCE [LARGE SCALE GENOMIC DNA]</scope>
    <source>
        <strain evidence="2 3">YH-panp20</strain>
    </source>
</reference>
<evidence type="ECO:0000259" key="1">
    <source>
        <dbReference type="Pfam" id="PF13274"/>
    </source>
</evidence>
<dbReference type="EMBL" id="RJQC01000003">
    <property type="protein sequence ID" value="RNM29889.1"/>
    <property type="molecule type" value="Genomic_DNA"/>
</dbReference>
<dbReference type="AlphaFoldDB" id="A0A3N0HYP9"/>